<protein>
    <submittedName>
        <fullName evidence="3">SDR family oxidoreductase</fullName>
    </submittedName>
</protein>
<sequence>MERIALITGAGRGIGAATAAELGRRGFHVVVNYRSDEASARAVAEGIEKAGGSARAVRADVCDPAAVAGLLADCGTIDVLVCNANIMPPFMPFSSMPWEAFSEKLQGELAAVFHVSQQVLREMSERKAGQIVYISSLSADLTRPGAVAHSAAKSALDAFARHVAAEAATCGITVNTVVPGAVRTEAASALRTPEMEADLGQRSVLGRMLDPEDVATVIGAVVDGAFHGVTGARIPVDGGFRVLTPP</sequence>
<gene>
    <name evidence="3" type="ORF">ACFQKB_30875</name>
</gene>
<reference evidence="4" key="1">
    <citation type="journal article" date="2019" name="Int. J. Syst. Evol. Microbiol.">
        <title>The Global Catalogue of Microorganisms (GCM) 10K type strain sequencing project: providing services to taxonomists for standard genome sequencing and annotation.</title>
        <authorList>
            <consortium name="The Broad Institute Genomics Platform"/>
            <consortium name="The Broad Institute Genome Sequencing Center for Infectious Disease"/>
            <person name="Wu L."/>
            <person name="Ma J."/>
        </authorList>
    </citation>
    <scope>NUCLEOTIDE SEQUENCE [LARGE SCALE GENOMIC DNA]</scope>
    <source>
        <strain evidence="4">JCM 3369</strain>
    </source>
</reference>
<dbReference type="InterPro" id="IPR050259">
    <property type="entry name" value="SDR"/>
</dbReference>
<proteinExistence type="inferred from homology"/>
<accession>A0ABW2CU10</accession>
<dbReference type="Proteomes" id="UP001596380">
    <property type="component" value="Unassembled WGS sequence"/>
</dbReference>
<dbReference type="SUPFAM" id="SSF51735">
    <property type="entry name" value="NAD(P)-binding Rossmann-fold domains"/>
    <property type="match status" value="1"/>
</dbReference>
<dbReference type="PANTHER" id="PTHR42879">
    <property type="entry name" value="3-OXOACYL-(ACYL-CARRIER-PROTEIN) REDUCTASE"/>
    <property type="match status" value="1"/>
</dbReference>
<feature type="domain" description="Ketoreductase" evidence="2">
    <location>
        <begin position="3"/>
        <end position="181"/>
    </location>
</feature>
<dbReference type="InterPro" id="IPR002347">
    <property type="entry name" value="SDR_fam"/>
</dbReference>
<keyword evidence="4" id="KW-1185">Reference proteome</keyword>
<comment type="similarity">
    <text evidence="1">Belongs to the short-chain dehydrogenases/reductases (SDR) family.</text>
</comment>
<name>A0ABW2CU10_9ACTN</name>
<dbReference type="SMART" id="SM00822">
    <property type="entry name" value="PKS_KR"/>
    <property type="match status" value="1"/>
</dbReference>
<dbReference type="Pfam" id="PF13561">
    <property type="entry name" value="adh_short_C2"/>
    <property type="match status" value="1"/>
</dbReference>
<dbReference type="PANTHER" id="PTHR42879:SF2">
    <property type="entry name" value="3-OXOACYL-[ACYL-CARRIER-PROTEIN] REDUCTASE FABG"/>
    <property type="match status" value="1"/>
</dbReference>
<dbReference type="RefSeq" id="WP_160821384.1">
    <property type="nucleotide sequence ID" value="NZ_JBHSXE010000001.1"/>
</dbReference>
<evidence type="ECO:0000313" key="3">
    <source>
        <dbReference type="EMBL" id="MFC6884199.1"/>
    </source>
</evidence>
<dbReference type="InterPro" id="IPR036291">
    <property type="entry name" value="NAD(P)-bd_dom_sf"/>
</dbReference>
<dbReference type="PRINTS" id="PR00081">
    <property type="entry name" value="GDHRDH"/>
</dbReference>
<dbReference type="InterPro" id="IPR057326">
    <property type="entry name" value="KR_dom"/>
</dbReference>
<evidence type="ECO:0000313" key="4">
    <source>
        <dbReference type="Proteomes" id="UP001596380"/>
    </source>
</evidence>
<evidence type="ECO:0000259" key="2">
    <source>
        <dbReference type="SMART" id="SM00822"/>
    </source>
</evidence>
<evidence type="ECO:0000256" key="1">
    <source>
        <dbReference type="ARBA" id="ARBA00006484"/>
    </source>
</evidence>
<dbReference type="Gene3D" id="3.40.50.720">
    <property type="entry name" value="NAD(P)-binding Rossmann-like Domain"/>
    <property type="match status" value="1"/>
</dbReference>
<dbReference type="EMBL" id="JBHSXS010000025">
    <property type="protein sequence ID" value="MFC6884199.1"/>
    <property type="molecule type" value="Genomic_DNA"/>
</dbReference>
<organism evidence="3 4">
    <name type="scientific">Actinomadura yumaensis</name>
    <dbReference type="NCBI Taxonomy" id="111807"/>
    <lineage>
        <taxon>Bacteria</taxon>
        <taxon>Bacillati</taxon>
        <taxon>Actinomycetota</taxon>
        <taxon>Actinomycetes</taxon>
        <taxon>Streptosporangiales</taxon>
        <taxon>Thermomonosporaceae</taxon>
        <taxon>Actinomadura</taxon>
    </lineage>
</organism>
<dbReference type="PRINTS" id="PR00080">
    <property type="entry name" value="SDRFAMILY"/>
</dbReference>
<comment type="caution">
    <text evidence="3">The sequence shown here is derived from an EMBL/GenBank/DDBJ whole genome shotgun (WGS) entry which is preliminary data.</text>
</comment>